<reference evidence="1 2" key="1">
    <citation type="submission" date="2024-08" db="EMBL/GenBank/DDBJ databases">
        <authorList>
            <person name="Wei W."/>
        </authorList>
    </citation>
    <scope>NUCLEOTIDE SEQUENCE [LARGE SCALE GENOMIC DNA]</scope>
    <source>
        <strain evidence="1 2">XU2</strain>
    </source>
</reference>
<dbReference type="RefSeq" id="WP_188686582.1">
    <property type="nucleotide sequence ID" value="NZ_BMMG01000003.1"/>
</dbReference>
<proteinExistence type="predicted"/>
<protein>
    <submittedName>
        <fullName evidence="1">Uncharacterized protein</fullName>
    </submittedName>
</protein>
<evidence type="ECO:0000313" key="2">
    <source>
        <dbReference type="Proteomes" id="UP001570846"/>
    </source>
</evidence>
<name>A0ABV4RD35_9BACT</name>
<comment type="caution">
    <text evidence="1">The sequence shown here is derived from an EMBL/GenBank/DDBJ whole genome shotgun (WGS) entry which is preliminary data.</text>
</comment>
<organism evidence="1 2">
    <name type="scientific">Rufibacter glacialis</name>
    <dbReference type="NCBI Taxonomy" id="1259555"/>
    <lineage>
        <taxon>Bacteria</taxon>
        <taxon>Pseudomonadati</taxon>
        <taxon>Bacteroidota</taxon>
        <taxon>Cytophagia</taxon>
        <taxon>Cytophagales</taxon>
        <taxon>Hymenobacteraceae</taxon>
        <taxon>Rufibacter</taxon>
    </lineage>
</organism>
<accession>A0ABV4RD35</accession>
<sequence length="57" mass="6533">MKKRIGEVWQQTWFTNHALFPCLISEKGKKTGLVGKEIGKAQERISCRPVNEKEVGF</sequence>
<evidence type="ECO:0000313" key="1">
    <source>
        <dbReference type="EMBL" id="MFA1770501.1"/>
    </source>
</evidence>
<dbReference type="EMBL" id="JBGOGF010000002">
    <property type="protein sequence ID" value="MFA1770501.1"/>
    <property type="molecule type" value="Genomic_DNA"/>
</dbReference>
<gene>
    <name evidence="1" type="ORF">ACD591_04300</name>
</gene>
<dbReference type="Proteomes" id="UP001570846">
    <property type="component" value="Unassembled WGS sequence"/>
</dbReference>
<keyword evidence="2" id="KW-1185">Reference proteome</keyword>